<dbReference type="NCBIfam" id="NF041874">
    <property type="entry name" value="EPS_EpsC"/>
    <property type="match status" value="1"/>
</dbReference>
<protein>
    <recommendedName>
        <fullName evidence="5">Serine acetyltransferase</fullName>
        <ecNumber evidence="4">2.3.1.30</ecNumber>
    </recommendedName>
</protein>
<evidence type="ECO:0000256" key="5">
    <source>
        <dbReference type="ARBA" id="ARBA00018522"/>
    </source>
</evidence>
<dbReference type="RefSeq" id="WP_091390703.1">
    <property type="nucleotide sequence ID" value="NZ_FNQO01000004.1"/>
</dbReference>
<dbReference type="SUPFAM" id="SSF51161">
    <property type="entry name" value="Trimeric LpxA-like enzymes"/>
    <property type="match status" value="1"/>
</dbReference>
<dbReference type="GO" id="GO:0006535">
    <property type="term" value="P:cysteine biosynthetic process from serine"/>
    <property type="evidence" value="ECO:0007669"/>
    <property type="project" value="InterPro"/>
</dbReference>
<evidence type="ECO:0000256" key="6">
    <source>
        <dbReference type="ARBA" id="ARBA00022490"/>
    </source>
</evidence>
<dbReference type="AlphaFoldDB" id="A0A1H4B3S9"/>
<keyword evidence="6" id="KW-0963">Cytoplasm</keyword>
<evidence type="ECO:0000256" key="8">
    <source>
        <dbReference type="ARBA" id="ARBA00022679"/>
    </source>
</evidence>
<sequence length="273" mass="29485">MEATQTEQSAATLWQQIRTDVAQQVEREPILASFLHATILNHNSLESALSFHLANKLDNAVAPALLIREVIDEALESDPAIGHAARADLSAVYQRDSACNSLYEPFLYFKGFHALQAYRVAHWLWRQQRRSLALFLQHRISVVFAVDIHPAATLGEGILLDHATGIVIGETAVVEDNVSIMQSVTLGGTGKESGDRHPKVRRGVLIGAGSKVLGNIEIGECAQIASGSVVLKSVPPHKLVAGVPARVICRASCAEPALSMDHCALSQVDKQLP</sequence>
<comment type="catalytic activity">
    <reaction evidence="12">
        <text>L-serine + acetyl-CoA = O-acetyl-L-serine + CoA</text>
        <dbReference type="Rhea" id="RHEA:24560"/>
        <dbReference type="ChEBI" id="CHEBI:33384"/>
        <dbReference type="ChEBI" id="CHEBI:57287"/>
        <dbReference type="ChEBI" id="CHEBI:57288"/>
        <dbReference type="ChEBI" id="CHEBI:58340"/>
        <dbReference type="EC" id="2.3.1.30"/>
    </reaction>
</comment>
<dbReference type="InterPro" id="IPR005881">
    <property type="entry name" value="Ser_O-AcTrfase"/>
</dbReference>
<evidence type="ECO:0000256" key="2">
    <source>
        <dbReference type="ARBA" id="ARBA00004876"/>
    </source>
</evidence>
<keyword evidence="10" id="KW-0198">Cysteine biosynthesis</keyword>
<keyword evidence="15" id="KW-1185">Reference proteome</keyword>
<evidence type="ECO:0000259" key="13">
    <source>
        <dbReference type="SMART" id="SM00971"/>
    </source>
</evidence>
<proteinExistence type="inferred from homology"/>
<gene>
    <name evidence="14" type="ORF">SAMN05216562_3079</name>
</gene>
<keyword evidence="11" id="KW-0012">Acyltransferase</keyword>
<evidence type="ECO:0000256" key="10">
    <source>
        <dbReference type="ARBA" id="ARBA00023192"/>
    </source>
</evidence>
<dbReference type="InterPro" id="IPR018357">
    <property type="entry name" value="Hexapep_transf_CS"/>
</dbReference>
<dbReference type="STRING" id="658218.SAMN05216562_3079"/>
<dbReference type="EMBL" id="FNQO01000004">
    <property type="protein sequence ID" value="SEA42688.1"/>
    <property type="molecule type" value="Genomic_DNA"/>
</dbReference>
<organism evidence="14 15">
    <name type="scientific">Microbulbifer marinus</name>
    <dbReference type="NCBI Taxonomy" id="658218"/>
    <lineage>
        <taxon>Bacteria</taxon>
        <taxon>Pseudomonadati</taxon>
        <taxon>Pseudomonadota</taxon>
        <taxon>Gammaproteobacteria</taxon>
        <taxon>Cellvibrionales</taxon>
        <taxon>Microbulbiferaceae</taxon>
        <taxon>Microbulbifer</taxon>
    </lineage>
</organism>
<dbReference type="Pfam" id="PF06426">
    <property type="entry name" value="SATase_N"/>
    <property type="match status" value="1"/>
</dbReference>
<evidence type="ECO:0000256" key="9">
    <source>
        <dbReference type="ARBA" id="ARBA00022737"/>
    </source>
</evidence>
<evidence type="ECO:0000256" key="11">
    <source>
        <dbReference type="ARBA" id="ARBA00023315"/>
    </source>
</evidence>
<dbReference type="FunFam" id="1.10.3130.10:FF:000001">
    <property type="entry name" value="Acetyltransferase"/>
    <property type="match status" value="1"/>
</dbReference>
<evidence type="ECO:0000256" key="7">
    <source>
        <dbReference type="ARBA" id="ARBA00022605"/>
    </source>
</evidence>
<dbReference type="Gene3D" id="1.10.3130.10">
    <property type="entry name" value="serine acetyltransferase, domain 1"/>
    <property type="match status" value="1"/>
</dbReference>
<feature type="domain" description="Serine acetyltransferase N-terminal" evidence="13">
    <location>
        <begin position="13"/>
        <end position="117"/>
    </location>
</feature>
<dbReference type="PROSITE" id="PS00101">
    <property type="entry name" value="HEXAPEP_TRANSFERASES"/>
    <property type="match status" value="1"/>
</dbReference>
<evidence type="ECO:0000256" key="1">
    <source>
        <dbReference type="ARBA" id="ARBA00004496"/>
    </source>
</evidence>
<name>A0A1H4B3S9_9GAMM</name>
<dbReference type="EC" id="2.3.1.30" evidence="4"/>
<dbReference type="GO" id="GO:0005737">
    <property type="term" value="C:cytoplasm"/>
    <property type="evidence" value="ECO:0007669"/>
    <property type="project" value="UniProtKB-SubCell"/>
</dbReference>
<dbReference type="InterPro" id="IPR011004">
    <property type="entry name" value="Trimer_LpxA-like_sf"/>
</dbReference>
<evidence type="ECO:0000313" key="15">
    <source>
        <dbReference type="Proteomes" id="UP000198658"/>
    </source>
</evidence>
<dbReference type="Pfam" id="PF00132">
    <property type="entry name" value="Hexapep"/>
    <property type="match status" value="1"/>
</dbReference>
<keyword evidence="8 14" id="KW-0808">Transferase</keyword>
<comment type="subcellular location">
    <subcellularLocation>
        <location evidence="1">Cytoplasm</location>
    </subcellularLocation>
</comment>
<keyword evidence="9" id="KW-0677">Repeat</keyword>
<dbReference type="Proteomes" id="UP000198658">
    <property type="component" value="Unassembled WGS sequence"/>
</dbReference>
<dbReference type="OrthoDB" id="9801456at2"/>
<reference evidence="15" key="1">
    <citation type="submission" date="2016-10" db="EMBL/GenBank/DDBJ databases">
        <authorList>
            <person name="Varghese N."/>
            <person name="Submissions S."/>
        </authorList>
    </citation>
    <scope>NUCLEOTIDE SEQUENCE [LARGE SCALE GENOMIC DNA]</scope>
    <source>
        <strain evidence="15">CGMCC 1.10657</strain>
    </source>
</reference>
<dbReference type="CDD" id="cd03354">
    <property type="entry name" value="LbH_SAT"/>
    <property type="match status" value="1"/>
</dbReference>
<evidence type="ECO:0000256" key="12">
    <source>
        <dbReference type="ARBA" id="ARBA00049486"/>
    </source>
</evidence>
<evidence type="ECO:0000256" key="4">
    <source>
        <dbReference type="ARBA" id="ARBA00013266"/>
    </source>
</evidence>
<dbReference type="FunFam" id="2.160.10.10:FF:000002">
    <property type="entry name" value="Serine acetyltransferase"/>
    <property type="match status" value="1"/>
</dbReference>
<dbReference type="InterPro" id="IPR042122">
    <property type="entry name" value="Ser_AcTrfase_N_sf"/>
</dbReference>
<dbReference type="InterPro" id="IPR010493">
    <property type="entry name" value="Ser_AcTrfase_N"/>
</dbReference>
<keyword evidence="7" id="KW-0028">Amino-acid biosynthesis</keyword>
<dbReference type="GO" id="GO:0009001">
    <property type="term" value="F:serine O-acetyltransferase activity"/>
    <property type="evidence" value="ECO:0007669"/>
    <property type="project" value="UniProtKB-EC"/>
</dbReference>
<dbReference type="UniPathway" id="UPA00136">
    <property type="reaction ID" value="UER00199"/>
</dbReference>
<dbReference type="InterPro" id="IPR053376">
    <property type="entry name" value="Serine_acetyltransferase"/>
</dbReference>
<dbReference type="SMART" id="SM00971">
    <property type="entry name" value="SATase_N"/>
    <property type="match status" value="1"/>
</dbReference>
<dbReference type="NCBIfam" id="NF008349">
    <property type="entry name" value="PRK11132.1"/>
    <property type="match status" value="1"/>
</dbReference>
<evidence type="ECO:0000256" key="3">
    <source>
        <dbReference type="ARBA" id="ARBA00007274"/>
    </source>
</evidence>
<dbReference type="InterPro" id="IPR001451">
    <property type="entry name" value="Hexapep"/>
</dbReference>
<evidence type="ECO:0000313" key="14">
    <source>
        <dbReference type="EMBL" id="SEA42688.1"/>
    </source>
</evidence>
<comment type="pathway">
    <text evidence="2">Amino-acid biosynthesis; L-cysteine biosynthesis; L-cysteine from L-serine: step 1/2.</text>
</comment>
<dbReference type="NCBIfam" id="TIGR01172">
    <property type="entry name" value="cysE"/>
    <property type="match status" value="1"/>
</dbReference>
<comment type="similarity">
    <text evidence="3">Belongs to the transferase hexapeptide repeat family.</text>
</comment>
<dbReference type="InterPro" id="IPR045304">
    <property type="entry name" value="LbH_SAT"/>
</dbReference>
<accession>A0A1H4B3S9</accession>
<dbReference type="Gene3D" id="2.160.10.10">
    <property type="entry name" value="Hexapeptide repeat proteins"/>
    <property type="match status" value="1"/>
</dbReference>
<dbReference type="PANTHER" id="PTHR42811">
    <property type="entry name" value="SERINE ACETYLTRANSFERASE"/>
    <property type="match status" value="1"/>
</dbReference>